<gene>
    <name evidence="3" type="ORF">DERYTH_LOCUS22316</name>
</gene>
<keyword evidence="1" id="KW-0238">DNA-binding</keyword>
<organism evidence="3 4">
    <name type="scientific">Dentiscutata erythropus</name>
    <dbReference type="NCBI Taxonomy" id="1348616"/>
    <lineage>
        <taxon>Eukaryota</taxon>
        <taxon>Fungi</taxon>
        <taxon>Fungi incertae sedis</taxon>
        <taxon>Mucoromycota</taxon>
        <taxon>Glomeromycotina</taxon>
        <taxon>Glomeromycetes</taxon>
        <taxon>Diversisporales</taxon>
        <taxon>Gigasporaceae</taxon>
        <taxon>Dentiscutata</taxon>
    </lineage>
</organism>
<sequence>MVRGNFKAQHARYSKRSTANEFGIEPKQLRQWISKKTELIKYPELKAELLEWFRDAQAQQKTISQFMIQAKACSLCAASCYQEKYGDCKMRNFYNQWMDEGIKEYTKTSRMKRPSYLLVTTWVKEAWETIDVNIIKKFFKYCGIANA</sequence>
<proteinExistence type="predicted"/>
<evidence type="ECO:0000259" key="2">
    <source>
        <dbReference type="Pfam" id="PF03221"/>
    </source>
</evidence>
<dbReference type="Gene3D" id="1.10.10.60">
    <property type="entry name" value="Homeodomain-like"/>
    <property type="match status" value="1"/>
</dbReference>
<evidence type="ECO:0000256" key="1">
    <source>
        <dbReference type="ARBA" id="ARBA00023125"/>
    </source>
</evidence>
<dbReference type="Proteomes" id="UP000789405">
    <property type="component" value="Unassembled WGS sequence"/>
</dbReference>
<dbReference type="GO" id="GO:0003677">
    <property type="term" value="F:DNA binding"/>
    <property type="evidence" value="ECO:0007669"/>
    <property type="project" value="UniProtKB-KW"/>
</dbReference>
<accession>A0A9N9JSW0</accession>
<dbReference type="Pfam" id="PF03221">
    <property type="entry name" value="HTH_Tnp_Tc5"/>
    <property type="match status" value="1"/>
</dbReference>
<name>A0A9N9JSW0_9GLOM</name>
<keyword evidence="4" id="KW-1185">Reference proteome</keyword>
<evidence type="ECO:0000313" key="3">
    <source>
        <dbReference type="EMBL" id="CAG8795623.1"/>
    </source>
</evidence>
<reference evidence="3" key="1">
    <citation type="submission" date="2021-06" db="EMBL/GenBank/DDBJ databases">
        <authorList>
            <person name="Kallberg Y."/>
            <person name="Tangrot J."/>
            <person name="Rosling A."/>
        </authorList>
    </citation>
    <scope>NUCLEOTIDE SEQUENCE</scope>
    <source>
        <strain evidence="3">MA453B</strain>
    </source>
</reference>
<dbReference type="OrthoDB" id="2439586at2759"/>
<evidence type="ECO:0000313" key="4">
    <source>
        <dbReference type="Proteomes" id="UP000789405"/>
    </source>
</evidence>
<protein>
    <submittedName>
        <fullName evidence="3">6307_t:CDS:1</fullName>
    </submittedName>
</protein>
<feature type="domain" description="HTH CENPB-type" evidence="2">
    <location>
        <begin position="42"/>
        <end position="99"/>
    </location>
</feature>
<dbReference type="AlphaFoldDB" id="A0A9N9JSW0"/>
<dbReference type="InterPro" id="IPR006600">
    <property type="entry name" value="HTH_CenpB_DNA-bd_dom"/>
</dbReference>
<dbReference type="EMBL" id="CAJVPY010030625">
    <property type="protein sequence ID" value="CAG8795623.1"/>
    <property type="molecule type" value="Genomic_DNA"/>
</dbReference>
<feature type="non-terminal residue" evidence="3">
    <location>
        <position position="147"/>
    </location>
</feature>
<comment type="caution">
    <text evidence="3">The sequence shown here is derived from an EMBL/GenBank/DDBJ whole genome shotgun (WGS) entry which is preliminary data.</text>
</comment>